<organism evidence="2 5">
    <name type="scientific">Halococcus dombrowskii</name>
    <dbReference type="NCBI Taxonomy" id="179637"/>
    <lineage>
        <taxon>Archaea</taxon>
        <taxon>Methanobacteriati</taxon>
        <taxon>Methanobacteriota</taxon>
        <taxon>Stenosarchaea group</taxon>
        <taxon>Halobacteria</taxon>
        <taxon>Halobacteriales</taxon>
        <taxon>Halococcaceae</taxon>
        <taxon>Halococcus</taxon>
    </lineage>
</organism>
<dbReference type="InterPro" id="IPR014729">
    <property type="entry name" value="Rossmann-like_a/b/a_fold"/>
</dbReference>
<accession>A0AAV3SHW0</accession>
<dbReference type="Pfam" id="PF00582">
    <property type="entry name" value="Usp"/>
    <property type="match status" value="1"/>
</dbReference>
<evidence type="ECO:0000313" key="2">
    <source>
        <dbReference type="EMBL" id="GAA0467915.1"/>
    </source>
</evidence>
<evidence type="ECO:0000259" key="1">
    <source>
        <dbReference type="Pfam" id="PF00582"/>
    </source>
</evidence>
<feature type="domain" description="UspA" evidence="1">
    <location>
        <begin position="50"/>
        <end position="117"/>
    </location>
</feature>
<dbReference type="Proteomes" id="UP001500962">
    <property type="component" value="Unassembled WGS sequence"/>
</dbReference>
<protein>
    <submittedName>
        <fullName evidence="3">Universal stress protein</fullName>
    </submittedName>
</protein>
<gene>
    <name evidence="2" type="ORF">GCM10008985_26130</name>
    <name evidence="3" type="ORF">MUK72_06000</name>
</gene>
<dbReference type="EMBL" id="BAAADN010000041">
    <property type="protein sequence ID" value="GAA0467915.1"/>
    <property type="molecule type" value="Genomic_DNA"/>
</dbReference>
<evidence type="ECO:0000313" key="5">
    <source>
        <dbReference type="Proteomes" id="UP001500962"/>
    </source>
</evidence>
<evidence type="ECO:0000313" key="4">
    <source>
        <dbReference type="Proteomes" id="UP000830542"/>
    </source>
</evidence>
<keyword evidence="4" id="KW-1185">Reference proteome</keyword>
<dbReference type="Proteomes" id="UP000830542">
    <property type="component" value="Chromosome"/>
</dbReference>
<dbReference type="GeneID" id="71761382"/>
<evidence type="ECO:0000313" key="3">
    <source>
        <dbReference type="EMBL" id="UOO96258.1"/>
    </source>
</evidence>
<dbReference type="KEGG" id="hdo:MUK72_06000"/>
<dbReference type="SUPFAM" id="SSF52402">
    <property type="entry name" value="Adenine nucleotide alpha hydrolases-like"/>
    <property type="match status" value="1"/>
</dbReference>
<dbReference type="CDD" id="cd00293">
    <property type="entry name" value="USP-like"/>
    <property type="match status" value="1"/>
</dbReference>
<dbReference type="RefSeq" id="WP_244704804.1">
    <property type="nucleotide sequence ID" value="NZ_BAAADN010000041.1"/>
</dbReference>
<dbReference type="EMBL" id="CP095005">
    <property type="protein sequence ID" value="UOO96258.1"/>
    <property type="molecule type" value="Genomic_DNA"/>
</dbReference>
<reference evidence="2" key="1">
    <citation type="journal article" date="2014" name="Int. J. Syst. Evol. Microbiol.">
        <title>Complete genome sequence of Corynebacterium casei LMG S-19264T (=DSM 44701T), isolated from a smear-ripened cheese.</title>
        <authorList>
            <consortium name="US DOE Joint Genome Institute (JGI-PGF)"/>
            <person name="Walter F."/>
            <person name="Albersmeier A."/>
            <person name="Kalinowski J."/>
            <person name="Ruckert C."/>
        </authorList>
    </citation>
    <scope>NUCLEOTIDE SEQUENCE</scope>
    <source>
        <strain evidence="2">JCM 12289</strain>
    </source>
</reference>
<reference evidence="2" key="3">
    <citation type="submission" date="2023-12" db="EMBL/GenBank/DDBJ databases">
        <authorList>
            <person name="Sun Q."/>
            <person name="Inoue M."/>
        </authorList>
    </citation>
    <scope>NUCLEOTIDE SEQUENCE</scope>
    <source>
        <strain evidence="2">JCM 12289</strain>
    </source>
</reference>
<dbReference type="InterPro" id="IPR006016">
    <property type="entry name" value="UspA"/>
</dbReference>
<proteinExistence type="predicted"/>
<dbReference type="AlphaFoldDB" id="A0AAV3SHW0"/>
<sequence>MYTVVVGAGTDHERTLRKARAIVDLPAATDSLAVVLVRAGNGSADPSEITAFFDEHDIDTTVETVSSDPPTALVEVAAEREADLICVGGRTRSPAGKAQLRSGAQSVIVNADRPVLVAGEPDH</sequence>
<dbReference type="Gene3D" id="3.40.50.620">
    <property type="entry name" value="HUPs"/>
    <property type="match status" value="1"/>
</dbReference>
<reference evidence="3" key="2">
    <citation type="submission" date="2022-04" db="EMBL/GenBank/DDBJ databases">
        <title>Sequencing and genomic assembly of Halococcus dombrowskii.</title>
        <authorList>
            <person name="Lim S.W."/>
            <person name="MacLea K.S."/>
        </authorList>
    </citation>
    <scope>NUCLEOTIDE SEQUENCE</scope>
    <source>
        <strain evidence="3">H4</strain>
    </source>
</reference>
<name>A0AAV3SHW0_HALDO</name>